<gene>
    <name evidence="1" type="ORF">OUZ56_017721</name>
</gene>
<accession>A0ABR0ATI8</accession>
<evidence type="ECO:0000313" key="1">
    <source>
        <dbReference type="EMBL" id="KAK4028443.1"/>
    </source>
</evidence>
<reference evidence="1 2" key="1">
    <citation type="journal article" date="2023" name="Nucleic Acids Res.">
        <title>The hologenome of Daphnia magna reveals possible DNA methylation and microbiome-mediated evolution of the host genome.</title>
        <authorList>
            <person name="Chaturvedi A."/>
            <person name="Li X."/>
            <person name="Dhandapani V."/>
            <person name="Marshall H."/>
            <person name="Kissane S."/>
            <person name="Cuenca-Cambronero M."/>
            <person name="Asole G."/>
            <person name="Calvet F."/>
            <person name="Ruiz-Romero M."/>
            <person name="Marangio P."/>
            <person name="Guigo R."/>
            <person name="Rago D."/>
            <person name="Mirbahai L."/>
            <person name="Eastwood N."/>
            <person name="Colbourne J.K."/>
            <person name="Zhou J."/>
            <person name="Mallon E."/>
            <person name="Orsini L."/>
        </authorList>
    </citation>
    <scope>NUCLEOTIDE SEQUENCE [LARGE SCALE GENOMIC DNA]</scope>
    <source>
        <strain evidence="1">LRV0_1</strain>
    </source>
</reference>
<sequence length="109" mass="12026">MAVSLSSHLMGFSDDTVACSVAQMDEIEDLITVFIHCYNNMSSMWNTFTCNNGVDNLLSNMYALILPKCPTKLRELNSCKDRWNAGACPASQLPNCLAISATQNILLYP</sequence>
<proteinExistence type="predicted"/>
<dbReference type="EMBL" id="JAOYFB010000038">
    <property type="protein sequence ID" value="KAK4028443.1"/>
    <property type="molecule type" value="Genomic_DNA"/>
</dbReference>
<organism evidence="1 2">
    <name type="scientific">Daphnia magna</name>
    <dbReference type="NCBI Taxonomy" id="35525"/>
    <lineage>
        <taxon>Eukaryota</taxon>
        <taxon>Metazoa</taxon>
        <taxon>Ecdysozoa</taxon>
        <taxon>Arthropoda</taxon>
        <taxon>Crustacea</taxon>
        <taxon>Branchiopoda</taxon>
        <taxon>Diplostraca</taxon>
        <taxon>Cladocera</taxon>
        <taxon>Anomopoda</taxon>
        <taxon>Daphniidae</taxon>
        <taxon>Daphnia</taxon>
    </lineage>
</organism>
<dbReference type="Proteomes" id="UP001234178">
    <property type="component" value="Unassembled WGS sequence"/>
</dbReference>
<keyword evidence="2" id="KW-1185">Reference proteome</keyword>
<protein>
    <recommendedName>
        <fullName evidence="3">FZ domain-containing protein</fullName>
    </recommendedName>
</protein>
<comment type="caution">
    <text evidence="1">The sequence shown here is derived from an EMBL/GenBank/DDBJ whole genome shotgun (WGS) entry which is preliminary data.</text>
</comment>
<evidence type="ECO:0008006" key="3">
    <source>
        <dbReference type="Google" id="ProtNLM"/>
    </source>
</evidence>
<evidence type="ECO:0000313" key="2">
    <source>
        <dbReference type="Proteomes" id="UP001234178"/>
    </source>
</evidence>
<name>A0ABR0ATI8_9CRUS</name>